<organism evidence="2 3">
    <name type="scientific">Acrasis kona</name>
    <dbReference type="NCBI Taxonomy" id="1008807"/>
    <lineage>
        <taxon>Eukaryota</taxon>
        <taxon>Discoba</taxon>
        <taxon>Heterolobosea</taxon>
        <taxon>Tetramitia</taxon>
        <taxon>Eutetramitia</taxon>
        <taxon>Acrasidae</taxon>
        <taxon>Acrasis</taxon>
    </lineage>
</organism>
<gene>
    <name evidence="2" type="ORF">AKO1_006469</name>
</gene>
<dbReference type="Proteomes" id="UP001431209">
    <property type="component" value="Unassembled WGS sequence"/>
</dbReference>
<dbReference type="AlphaFoldDB" id="A0AAW2YIY3"/>
<reference evidence="2 3" key="1">
    <citation type="submission" date="2024-03" db="EMBL/GenBank/DDBJ databases">
        <title>The Acrasis kona genome and developmental transcriptomes reveal deep origins of eukaryotic multicellular pathways.</title>
        <authorList>
            <person name="Sheikh S."/>
            <person name="Fu C.-J."/>
            <person name="Brown M.W."/>
            <person name="Baldauf S.L."/>
        </authorList>
    </citation>
    <scope>NUCLEOTIDE SEQUENCE [LARGE SCALE GENOMIC DNA]</scope>
    <source>
        <strain evidence="2 3">ATCC MYA-3509</strain>
    </source>
</reference>
<evidence type="ECO:0000313" key="3">
    <source>
        <dbReference type="Proteomes" id="UP001431209"/>
    </source>
</evidence>
<comment type="caution">
    <text evidence="2">The sequence shown here is derived from an EMBL/GenBank/DDBJ whole genome shotgun (WGS) entry which is preliminary data.</text>
</comment>
<dbReference type="SUPFAM" id="SSF55729">
    <property type="entry name" value="Acyl-CoA N-acyltransferases (Nat)"/>
    <property type="match status" value="1"/>
</dbReference>
<dbReference type="InterPro" id="IPR041496">
    <property type="entry name" value="YitH/HolE_GNAT"/>
</dbReference>
<dbReference type="InterPro" id="IPR016181">
    <property type="entry name" value="Acyl_CoA_acyltransferase"/>
</dbReference>
<accession>A0AAW2YIY3</accession>
<dbReference type="PANTHER" id="PTHR47237">
    <property type="entry name" value="SLL0310 PROTEIN"/>
    <property type="match status" value="1"/>
</dbReference>
<proteinExistence type="predicted"/>
<dbReference type="Gene3D" id="3.40.630.90">
    <property type="match status" value="1"/>
</dbReference>
<keyword evidence="3" id="KW-1185">Reference proteome</keyword>
<dbReference type="InterPro" id="IPR052729">
    <property type="entry name" value="Acyl/Acetyltrans_Enzymes"/>
</dbReference>
<feature type="domain" description="YitH/HolE acetyltransferase (GNAT)" evidence="1">
    <location>
        <begin position="46"/>
        <end position="159"/>
    </location>
</feature>
<sequence length="180" mass="20635">MVKKYESIGFEKHFMFSGIRFNSNVIKDEKTNTNIKFSHDFNINEVVAMDSNTFMDQNREPMFSMLINNKNNFSLAAYDGDKIVGFGLLRKASVGYRLAPLYASSDTIAINLLCELCDLVPNQTIDVDFLHQNKFMMDLSKKHEMLVLDNVIRMFKPGVLFDAPRMNTSNLYGMCSWEVG</sequence>
<protein>
    <recommendedName>
        <fullName evidence="1">YitH/HolE acetyltransferase (GNAT) domain-containing protein</fullName>
    </recommendedName>
</protein>
<name>A0AAW2YIY3_9EUKA</name>
<evidence type="ECO:0000313" key="2">
    <source>
        <dbReference type="EMBL" id="KAL0476935.1"/>
    </source>
</evidence>
<dbReference type="Pfam" id="PF18014">
    <property type="entry name" value="Acetyltransf_18"/>
    <property type="match status" value="1"/>
</dbReference>
<dbReference type="EMBL" id="JAOPGA020000121">
    <property type="protein sequence ID" value="KAL0476935.1"/>
    <property type="molecule type" value="Genomic_DNA"/>
</dbReference>
<evidence type="ECO:0000259" key="1">
    <source>
        <dbReference type="Pfam" id="PF18014"/>
    </source>
</evidence>
<dbReference type="PANTHER" id="PTHR47237:SF1">
    <property type="entry name" value="SLL0310 PROTEIN"/>
    <property type="match status" value="1"/>
</dbReference>